<dbReference type="Pfam" id="PF02706">
    <property type="entry name" value="Wzz"/>
    <property type="match status" value="1"/>
</dbReference>
<feature type="domain" description="Polysaccharide chain length determinant N-terminal" evidence="17">
    <location>
        <begin position="16"/>
        <end position="108"/>
    </location>
</feature>
<evidence type="ECO:0000256" key="12">
    <source>
        <dbReference type="ARBA" id="ARBA00022989"/>
    </source>
</evidence>
<feature type="transmembrane region" description="Helical" evidence="16">
    <location>
        <begin position="501"/>
        <end position="521"/>
    </location>
</feature>
<evidence type="ECO:0000256" key="14">
    <source>
        <dbReference type="ARBA" id="ARBA00023137"/>
    </source>
</evidence>
<dbReference type="Proteomes" id="UP000290283">
    <property type="component" value="Unassembled WGS sequence"/>
</dbReference>
<dbReference type="InterPro" id="IPR027417">
    <property type="entry name" value="P-loop_NTPase"/>
</dbReference>
<gene>
    <name evidence="20" type="ORF">EQG63_09810</name>
</gene>
<keyword evidence="10 20" id="KW-0418">Kinase</keyword>
<evidence type="ECO:0000256" key="2">
    <source>
        <dbReference type="ARBA" id="ARBA00007316"/>
    </source>
</evidence>
<evidence type="ECO:0000259" key="18">
    <source>
        <dbReference type="Pfam" id="PF13614"/>
    </source>
</evidence>
<accession>A0A4Q1K1X5</accession>
<comment type="catalytic activity">
    <reaction evidence="15">
        <text>L-tyrosyl-[protein] + ATP = O-phospho-L-tyrosyl-[protein] + ADP + H(+)</text>
        <dbReference type="Rhea" id="RHEA:10596"/>
        <dbReference type="Rhea" id="RHEA-COMP:10136"/>
        <dbReference type="Rhea" id="RHEA-COMP:20101"/>
        <dbReference type="ChEBI" id="CHEBI:15378"/>
        <dbReference type="ChEBI" id="CHEBI:30616"/>
        <dbReference type="ChEBI" id="CHEBI:46858"/>
        <dbReference type="ChEBI" id="CHEBI:61978"/>
        <dbReference type="ChEBI" id="CHEBI:456216"/>
        <dbReference type="EC" id="2.7.10.2"/>
    </reaction>
</comment>
<dbReference type="GO" id="GO:0004715">
    <property type="term" value="F:non-membrane spanning protein tyrosine kinase activity"/>
    <property type="evidence" value="ECO:0007669"/>
    <property type="project" value="UniProtKB-EC"/>
</dbReference>
<evidence type="ECO:0000256" key="7">
    <source>
        <dbReference type="ARBA" id="ARBA00022679"/>
    </source>
</evidence>
<dbReference type="Pfam" id="PF13614">
    <property type="entry name" value="AAA_31"/>
    <property type="match status" value="1"/>
</dbReference>
<proteinExistence type="inferred from homology"/>
<comment type="similarity">
    <text evidence="3">Belongs to the etk/wzc family.</text>
</comment>
<evidence type="ECO:0000256" key="1">
    <source>
        <dbReference type="ARBA" id="ARBA00004429"/>
    </source>
</evidence>
<dbReference type="InterPro" id="IPR025669">
    <property type="entry name" value="AAA_dom"/>
</dbReference>
<evidence type="ECO:0000259" key="19">
    <source>
        <dbReference type="Pfam" id="PF13807"/>
    </source>
</evidence>
<evidence type="ECO:0000256" key="10">
    <source>
        <dbReference type="ARBA" id="ARBA00022777"/>
    </source>
</evidence>
<evidence type="ECO:0000313" key="21">
    <source>
        <dbReference type="Proteomes" id="UP000290283"/>
    </source>
</evidence>
<sequence length="793" mass="89078">MQNSYTSDSVIEESNINFKEALSKYLIHWKWFLLSVILCLILAKLYLRYAVPVYKASTSLLIKDEQSGNLASELSAFEDLGLFSGKKNVIDDEIEILKSRSIAEKTVKSGEFNITYISEGRIKSSDAYGSNPIKVNFLNKDDRFYKIDTVFTIDVKSPSRFEILDKENTSHGEFAFNQIINSEDLGPIQVVKNVVINKKSKIVPFTNGRTIVKLTNLQNCAEGFKAKLGVATLSKFSNVVELNINDEVPTKAKDYLDKMVEIYNEGAINDKNLISEKTAKFINDRLSIITTELDGVERQAENYKKSKNITDIPTEAELNLRSNEKYIAEGISITTQLTVVDMMIGHLKNSTNDIIPSNIIPDDTGSATLIGEYNNLVIERNRILKSSMPDNPIVVRLSDKINALRGNVNESLYKLRSSLQAKSYGINSQKGSIQGKISQLPQIEREYRGIFRQQQIKEELYLYLFKKREETAISLAATAPHSKVVDKAFSSPIPVSPKNSLVYLISLLLGILIPVAIIYVLNLLDTKVKNRQDVDKLGIPFIGDVPHSDSNNELIKPDSRTSSAEAIRIVRTNLEFILNNSIQNQAKTIFMTSTLPAEGKTFIAVNLAATIAISGRKVLLIGMDIRNPKLDEYIKLPSHGVTNFLSNNDKSIEDYIINQKGYEHFDILPAGIIPPNPAELLMGKKVGDMFAELKNLYDYIIVDTAPVSLVTDTLLISQFADAFIYVVRANYLDKTLLKVPETLYREKKLPNMSLLLNDTDVSKGYGYGYGYVESTKNKKPWYRKMLSQLPFLN</sequence>
<dbReference type="SUPFAM" id="SSF52540">
    <property type="entry name" value="P-loop containing nucleoside triphosphate hydrolases"/>
    <property type="match status" value="1"/>
</dbReference>
<evidence type="ECO:0000256" key="13">
    <source>
        <dbReference type="ARBA" id="ARBA00023136"/>
    </source>
</evidence>
<keyword evidence="6" id="KW-0997">Cell inner membrane</keyword>
<keyword evidence="8 16" id="KW-0812">Transmembrane</keyword>
<dbReference type="AlphaFoldDB" id="A0A4Q1K1X5"/>
<evidence type="ECO:0000256" key="6">
    <source>
        <dbReference type="ARBA" id="ARBA00022519"/>
    </source>
</evidence>
<keyword evidence="11" id="KW-0067">ATP-binding</keyword>
<comment type="caution">
    <text evidence="20">The sequence shown here is derived from an EMBL/GenBank/DDBJ whole genome shotgun (WGS) entry which is preliminary data.</text>
</comment>
<dbReference type="PANTHER" id="PTHR32309">
    <property type="entry name" value="TYROSINE-PROTEIN KINASE"/>
    <property type="match status" value="1"/>
</dbReference>
<evidence type="ECO:0000256" key="9">
    <source>
        <dbReference type="ARBA" id="ARBA00022741"/>
    </source>
</evidence>
<dbReference type="RefSeq" id="WP_129436197.1">
    <property type="nucleotide sequence ID" value="NZ_SBKO01000004.1"/>
</dbReference>
<dbReference type="InterPro" id="IPR005702">
    <property type="entry name" value="Wzc-like_C"/>
</dbReference>
<feature type="domain" description="Tyrosine-protein kinase G-rich" evidence="19">
    <location>
        <begin position="452"/>
        <end position="520"/>
    </location>
</feature>
<evidence type="ECO:0000256" key="16">
    <source>
        <dbReference type="SAM" id="Phobius"/>
    </source>
</evidence>
<dbReference type="EMBL" id="SBKO01000004">
    <property type="protein sequence ID" value="RXR17769.1"/>
    <property type="molecule type" value="Genomic_DNA"/>
</dbReference>
<evidence type="ECO:0000256" key="3">
    <source>
        <dbReference type="ARBA" id="ARBA00008883"/>
    </source>
</evidence>
<evidence type="ECO:0000259" key="17">
    <source>
        <dbReference type="Pfam" id="PF02706"/>
    </source>
</evidence>
<reference evidence="21" key="1">
    <citation type="submission" date="2019-01" db="EMBL/GenBank/DDBJ databases">
        <title>Cytophagaceae bacterium strain CAR-16.</title>
        <authorList>
            <person name="Chen W.-M."/>
        </authorList>
    </citation>
    <scope>NUCLEOTIDE SEQUENCE [LARGE SCALE GENOMIC DNA]</scope>
    <source>
        <strain evidence="21">LLJ-11</strain>
    </source>
</reference>
<dbReference type="GO" id="GO:0005524">
    <property type="term" value="F:ATP binding"/>
    <property type="evidence" value="ECO:0007669"/>
    <property type="project" value="UniProtKB-KW"/>
</dbReference>
<dbReference type="InterPro" id="IPR032807">
    <property type="entry name" value="GNVR"/>
</dbReference>
<evidence type="ECO:0000313" key="20">
    <source>
        <dbReference type="EMBL" id="RXR17769.1"/>
    </source>
</evidence>
<feature type="transmembrane region" description="Helical" evidence="16">
    <location>
        <begin position="31"/>
        <end position="51"/>
    </location>
</feature>
<feature type="domain" description="AAA" evidence="18">
    <location>
        <begin position="598"/>
        <end position="729"/>
    </location>
</feature>
<dbReference type="InterPro" id="IPR003856">
    <property type="entry name" value="LPS_length_determ_N"/>
</dbReference>
<keyword evidence="14" id="KW-0829">Tyrosine-protein kinase</keyword>
<dbReference type="EC" id="2.7.10.2" evidence="4"/>
<name>A0A4Q1K1X5_9FLAO</name>
<dbReference type="CDD" id="cd05387">
    <property type="entry name" value="BY-kinase"/>
    <property type="match status" value="1"/>
</dbReference>
<evidence type="ECO:0000256" key="15">
    <source>
        <dbReference type="ARBA" id="ARBA00051245"/>
    </source>
</evidence>
<dbReference type="GO" id="GO:0005886">
    <property type="term" value="C:plasma membrane"/>
    <property type="evidence" value="ECO:0007669"/>
    <property type="project" value="UniProtKB-SubCell"/>
</dbReference>
<dbReference type="OrthoDB" id="9794577at2"/>
<evidence type="ECO:0000256" key="5">
    <source>
        <dbReference type="ARBA" id="ARBA00022475"/>
    </source>
</evidence>
<dbReference type="InterPro" id="IPR050445">
    <property type="entry name" value="Bact_polysacc_biosynth/exp"/>
</dbReference>
<keyword evidence="9" id="KW-0547">Nucleotide-binding</keyword>
<keyword evidence="21" id="KW-1185">Reference proteome</keyword>
<keyword evidence="7 20" id="KW-0808">Transferase</keyword>
<comment type="similarity">
    <text evidence="2">Belongs to the CpsD/CapB family.</text>
</comment>
<evidence type="ECO:0000256" key="4">
    <source>
        <dbReference type="ARBA" id="ARBA00011903"/>
    </source>
</evidence>
<evidence type="ECO:0000256" key="11">
    <source>
        <dbReference type="ARBA" id="ARBA00022840"/>
    </source>
</evidence>
<keyword evidence="13 16" id="KW-0472">Membrane</keyword>
<organism evidence="20 21">
    <name type="scientific">Flavobacterium amnicola</name>
    <dbReference type="NCBI Taxonomy" id="2506422"/>
    <lineage>
        <taxon>Bacteria</taxon>
        <taxon>Pseudomonadati</taxon>
        <taxon>Bacteroidota</taxon>
        <taxon>Flavobacteriia</taxon>
        <taxon>Flavobacteriales</taxon>
        <taxon>Flavobacteriaceae</taxon>
        <taxon>Flavobacterium</taxon>
    </lineage>
</organism>
<evidence type="ECO:0000256" key="8">
    <source>
        <dbReference type="ARBA" id="ARBA00022692"/>
    </source>
</evidence>
<dbReference type="PANTHER" id="PTHR32309:SF13">
    <property type="entry name" value="FERRIC ENTEROBACTIN TRANSPORT PROTEIN FEPE"/>
    <property type="match status" value="1"/>
</dbReference>
<dbReference type="NCBIfam" id="TIGR01007">
    <property type="entry name" value="eps_fam"/>
    <property type="match status" value="1"/>
</dbReference>
<keyword evidence="5" id="KW-1003">Cell membrane</keyword>
<keyword evidence="12 16" id="KW-1133">Transmembrane helix</keyword>
<dbReference type="Pfam" id="PF13807">
    <property type="entry name" value="GNVR"/>
    <property type="match status" value="1"/>
</dbReference>
<comment type="subcellular location">
    <subcellularLocation>
        <location evidence="1">Cell inner membrane</location>
        <topology evidence="1">Multi-pass membrane protein</topology>
    </subcellularLocation>
</comment>
<protein>
    <recommendedName>
        <fullName evidence="4">non-specific protein-tyrosine kinase</fullName>
        <ecNumber evidence="4">2.7.10.2</ecNumber>
    </recommendedName>
</protein>
<dbReference type="Gene3D" id="3.40.50.300">
    <property type="entry name" value="P-loop containing nucleotide triphosphate hydrolases"/>
    <property type="match status" value="1"/>
</dbReference>